<dbReference type="Proteomes" id="UP001066276">
    <property type="component" value="Chromosome 8"/>
</dbReference>
<name>A0AAV7NKZ9_PLEWA</name>
<organism evidence="1 2">
    <name type="scientific">Pleurodeles waltl</name>
    <name type="common">Iberian ribbed newt</name>
    <dbReference type="NCBI Taxonomy" id="8319"/>
    <lineage>
        <taxon>Eukaryota</taxon>
        <taxon>Metazoa</taxon>
        <taxon>Chordata</taxon>
        <taxon>Craniata</taxon>
        <taxon>Vertebrata</taxon>
        <taxon>Euteleostomi</taxon>
        <taxon>Amphibia</taxon>
        <taxon>Batrachia</taxon>
        <taxon>Caudata</taxon>
        <taxon>Salamandroidea</taxon>
        <taxon>Salamandridae</taxon>
        <taxon>Pleurodelinae</taxon>
        <taxon>Pleurodeles</taxon>
    </lineage>
</organism>
<accession>A0AAV7NKZ9</accession>
<sequence>MRRGRLGADCCALVSGFKQHSSRRPFRFRAVGRRRAEYLQRIPAHHSPLPGARIAARSCRLLIEGRKPRFFLELSSDWCPCRHVRLPPAKGLRAALSVPAEALTLA</sequence>
<keyword evidence="2" id="KW-1185">Reference proteome</keyword>
<protein>
    <submittedName>
        <fullName evidence="1">Uncharacterized protein</fullName>
    </submittedName>
</protein>
<reference evidence="1" key="1">
    <citation type="journal article" date="2022" name="bioRxiv">
        <title>Sequencing and chromosome-scale assembly of the giantPleurodeles waltlgenome.</title>
        <authorList>
            <person name="Brown T."/>
            <person name="Elewa A."/>
            <person name="Iarovenko S."/>
            <person name="Subramanian E."/>
            <person name="Araus A.J."/>
            <person name="Petzold A."/>
            <person name="Susuki M."/>
            <person name="Suzuki K.-i.T."/>
            <person name="Hayashi T."/>
            <person name="Toyoda A."/>
            <person name="Oliveira C."/>
            <person name="Osipova E."/>
            <person name="Leigh N.D."/>
            <person name="Simon A."/>
            <person name="Yun M.H."/>
        </authorList>
    </citation>
    <scope>NUCLEOTIDE SEQUENCE</scope>
    <source>
        <strain evidence="1">20211129_DDA</strain>
        <tissue evidence="1">Liver</tissue>
    </source>
</reference>
<evidence type="ECO:0000313" key="1">
    <source>
        <dbReference type="EMBL" id="KAJ1116691.1"/>
    </source>
</evidence>
<gene>
    <name evidence="1" type="ORF">NDU88_004897</name>
</gene>
<dbReference type="EMBL" id="JANPWB010000012">
    <property type="protein sequence ID" value="KAJ1116691.1"/>
    <property type="molecule type" value="Genomic_DNA"/>
</dbReference>
<comment type="caution">
    <text evidence="1">The sequence shown here is derived from an EMBL/GenBank/DDBJ whole genome shotgun (WGS) entry which is preliminary data.</text>
</comment>
<proteinExistence type="predicted"/>
<dbReference type="AlphaFoldDB" id="A0AAV7NKZ9"/>
<evidence type="ECO:0000313" key="2">
    <source>
        <dbReference type="Proteomes" id="UP001066276"/>
    </source>
</evidence>